<accession>A0A4Q2SWH2</accession>
<dbReference type="Gene3D" id="3.40.190.10">
    <property type="entry name" value="Periplasmic binding protein-like II"/>
    <property type="match status" value="2"/>
</dbReference>
<evidence type="ECO:0000256" key="2">
    <source>
        <dbReference type="ARBA" id="ARBA00023015"/>
    </source>
</evidence>
<dbReference type="CDD" id="cd08432">
    <property type="entry name" value="PBP2_GcdR_TrpI_HvrB_AmpR_like"/>
    <property type="match status" value="1"/>
</dbReference>
<dbReference type="PANTHER" id="PTHR30537">
    <property type="entry name" value="HTH-TYPE TRANSCRIPTIONAL REGULATOR"/>
    <property type="match status" value="1"/>
</dbReference>
<evidence type="ECO:0000256" key="1">
    <source>
        <dbReference type="ARBA" id="ARBA00009437"/>
    </source>
</evidence>
<evidence type="ECO:0000313" key="7">
    <source>
        <dbReference type="Proteomes" id="UP000291088"/>
    </source>
</evidence>
<dbReference type="GO" id="GO:0006351">
    <property type="term" value="P:DNA-templated transcription"/>
    <property type="evidence" value="ECO:0007669"/>
    <property type="project" value="TreeGrafter"/>
</dbReference>
<dbReference type="Pfam" id="PF03466">
    <property type="entry name" value="LysR_substrate"/>
    <property type="match status" value="1"/>
</dbReference>
<comment type="similarity">
    <text evidence="1">Belongs to the LysR transcriptional regulatory family.</text>
</comment>
<dbReference type="OrthoDB" id="9793571at2"/>
<evidence type="ECO:0000256" key="4">
    <source>
        <dbReference type="ARBA" id="ARBA00023163"/>
    </source>
</evidence>
<dbReference type="SUPFAM" id="SSF46785">
    <property type="entry name" value="Winged helix' DNA-binding domain"/>
    <property type="match status" value="1"/>
</dbReference>
<feature type="domain" description="HTH lysR-type" evidence="5">
    <location>
        <begin position="7"/>
        <end position="64"/>
    </location>
</feature>
<dbReference type="EMBL" id="SDVB01000253">
    <property type="protein sequence ID" value="RYC09933.1"/>
    <property type="molecule type" value="Genomic_DNA"/>
</dbReference>
<reference evidence="6 7" key="1">
    <citation type="submission" date="2019-01" db="EMBL/GenBank/DDBJ databases">
        <authorList>
            <person name="Deng T."/>
        </authorList>
    </citation>
    <scope>NUCLEOTIDE SEQUENCE [LARGE SCALE GENOMIC DNA]</scope>
    <source>
        <strain evidence="6 7">F8825</strain>
    </source>
</reference>
<evidence type="ECO:0000256" key="3">
    <source>
        <dbReference type="ARBA" id="ARBA00023125"/>
    </source>
</evidence>
<comment type="caution">
    <text evidence="6">The sequence shown here is derived from an EMBL/GenBank/DDBJ whole genome shotgun (WGS) entry which is preliminary data.</text>
</comment>
<dbReference type="PROSITE" id="PS50931">
    <property type="entry name" value="HTH_LYSR"/>
    <property type="match status" value="1"/>
</dbReference>
<dbReference type="InterPro" id="IPR036388">
    <property type="entry name" value="WH-like_DNA-bd_sf"/>
</dbReference>
<proteinExistence type="inferred from homology"/>
<organism evidence="6 7">
    <name type="scientific">Ciceribacter ferrooxidans</name>
    <dbReference type="NCBI Taxonomy" id="2509717"/>
    <lineage>
        <taxon>Bacteria</taxon>
        <taxon>Pseudomonadati</taxon>
        <taxon>Pseudomonadota</taxon>
        <taxon>Alphaproteobacteria</taxon>
        <taxon>Hyphomicrobiales</taxon>
        <taxon>Rhizobiaceae</taxon>
        <taxon>Ciceribacter</taxon>
    </lineage>
</organism>
<dbReference type="Proteomes" id="UP000291088">
    <property type="component" value="Unassembled WGS sequence"/>
</dbReference>
<keyword evidence="2" id="KW-0805">Transcription regulation</keyword>
<dbReference type="InterPro" id="IPR058163">
    <property type="entry name" value="LysR-type_TF_proteobact-type"/>
</dbReference>
<dbReference type="InterPro" id="IPR000847">
    <property type="entry name" value="LysR_HTH_N"/>
</dbReference>
<gene>
    <name evidence="6" type="ORF">EUU22_17775</name>
</gene>
<evidence type="ECO:0000259" key="5">
    <source>
        <dbReference type="PROSITE" id="PS50931"/>
    </source>
</evidence>
<dbReference type="SUPFAM" id="SSF53850">
    <property type="entry name" value="Periplasmic binding protein-like II"/>
    <property type="match status" value="1"/>
</dbReference>
<sequence length="319" mass="34614">MKNLNLVHLNGLRALEAVGRLGSLQRAADELGVSVGAVSQQVIKAEGQLGRQIFERTPKGLVPRKAATDILPRLTEAFSLLSGAVAAARRHDDKLLTISVAPVFAARWLVHRLGGFSARHPEINLRMDATTRLIDPSASDIDLCIRVGKGHWPGVRSELILAQRVFPVCSPALARHLKVPSDLLDLPAVIDGHALFGWDVWLEPAGLGGRMLATRHVFNEASLCLDATIAGQGVMLAWQTLASHAVQTGQLVIPFGPWAPTGDGHYFVTTQTTRRTPAVEAFKTWLREELADDMRALESAFERSIRSRVPITPGQAPAL</sequence>
<keyword evidence="7" id="KW-1185">Reference proteome</keyword>
<dbReference type="RefSeq" id="WP_129333329.1">
    <property type="nucleotide sequence ID" value="NZ_SDVB01000253.1"/>
</dbReference>
<keyword evidence="4" id="KW-0804">Transcription</keyword>
<protein>
    <submittedName>
        <fullName evidence="6">LysR family transcriptional regulator</fullName>
    </submittedName>
</protein>
<dbReference type="InterPro" id="IPR005119">
    <property type="entry name" value="LysR_subst-bd"/>
</dbReference>
<dbReference type="AlphaFoldDB" id="A0A4Q2SWH2"/>
<keyword evidence="3" id="KW-0238">DNA-binding</keyword>
<evidence type="ECO:0000313" key="6">
    <source>
        <dbReference type="EMBL" id="RYC09933.1"/>
    </source>
</evidence>
<dbReference type="PANTHER" id="PTHR30537:SF26">
    <property type="entry name" value="GLYCINE CLEAVAGE SYSTEM TRANSCRIPTIONAL ACTIVATOR"/>
    <property type="match status" value="1"/>
</dbReference>
<dbReference type="GO" id="GO:0043565">
    <property type="term" value="F:sequence-specific DNA binding"/>
    <property type="evidence" value="ECO:0007669"/>
    <property type="project" value="TreeGrafter"/>
</dbReference>
<dbReference type="InterPro" id="IPR036390">
    <property type="entry name" value="WH_DNA-bd_sf"/>
</dbReference>
<dbReference type="GO" id="GO:0003700">
    <property type="term" value="F:DNA-binding transcription factor activity"/>
    <property type="evidence" value="ECO:0007669"/>
    <property type="project" value="InterPro"/>
</dbReference>
<name>A0A4Q2SWH2_9HYPH</name>
<dbReference type="Gene3D" id="1.10.10.10">
    <property type="entry name" value="Winged helix-like DNA-binding domain superfamily/Winged helix DNA-binding domain"/>
    <property type="match status" value="1"/>
</dbReference>
<dbReference type="Pfam" id="PF00126">
    <property type="entry name" value="HTH_1"/>
    <property type="match status" value="1"/>
</dbReference>